<dbReference type="SUPFAM" id="SSF56801">
    <property type="entry name" value="Acetyl-CoA synthetase-like"/>
    <property type="match status" value="1"/>
</dbReference>
<dbReference type="Pfam" id="PF00501">
    <property type="entry name" value="AMP-binding"/>
    <property type="match status" value="1"/>
</dbReference>
<dbReference type="PANTHER" id="PTHR43767">
    <property type="entry name" value="LONG-CHAIN-FATTY-ACID--COA LIGASE"/>
    <property type="match status" value="1"/>
</dbReference>
<name>A0A1S1PEZ9_9ACTN</name>
<evidence type="ECO:0000259" key="3">
    <source>
        <dbReference type="Pfam" id="PF13193"/>
    </source>
</evidence>
<comment type="caution">
    <text evidence="4">The sequence shown here is derived from an EMBL/GenBank/DDBJ whole genome shotgun (WGS) entry which is preliminary data.</text>
</comment>
<gene>
    <name evidence="4" type="ORF">BBK14_28920</name>
</gene>
<dbReference type="InterPro" id="IPR045851">
    <property type="entry name" value="AMP-bd_C_sf"/>
</dbReference>
<dbReference type="Gene3D" id="3.30.300.30">
    <property type="match status" value="1"/>
</dbReference>
<reference evidence="5" key="1">
    <citation type="submission" date="2016-07" db="EMBL/GenBank/DDBJ databases">
        <title>Frankia sp. NRRL B-16219 Genome sequencing.</title>
        <authorList>
            <person name="Ghodhbane-Gtari F."/>
            <person name="Swanson E."/>
            <person name="Gueddou A."/>
            <person name="Louati M."/>
            <person name="Nouioui I."/>
            <person name="Hezbri K."/>
            <person name="Abebe-Akele F."/>
            <person name="Simpson S."/>
            <person name="Morris K."/>
            <person name="Thomas K."/>
            <person name="Gtari M."/>
            <person name="Tisa L.S."/>
        </authorList>
    </citation>
    <scope>NUCLEOTIDE SEQUENCE [LARGE SCALE GENOMIC DNA]</scope>
    <source>
        <strain evidence="5">NRRL B-16219</strain>
    </source>
</reference>
<dbReference type="InterPro" id="IPR020845">
    <property type="entry name" value="AMP-binding_CS"/>
</dbReference>
<dbReference type="OrthoDB" id="9803968at2"/>
<protein>
    <submittedName>
        <fullName evidence="4">AMP-dependent synthetase</fullName>
    </submittedName>
</protein>
<dbReference type="Pfam" id="PF13193">
    <property type="entry name" value="AMP-binding_C"/>
    <property type="match status" value="1"/>
</dbReference>
<accession>A0A1S1PEZ9</accession>
<dbReference type="AlphaFoldDB" id="A0A1S1PEZ9"/>
<dbReference type="PANTHER" id="PTHR43767:SF1">
    <property type="entry name" value="NONRIBOSOMAL PEPTIDE SYNTHASE PES1 (EUROFUNG)-RELATED"/>
    <property type="match status" value="1"/>
</dbReference>
<evidence type="ECO:0000313" key="4">
    <source>
        <dbReference type="EMBL" id="OHV19729.1"/>
    </source>
</evidence>
<dbReference type="InterPro" id="IPR000873">
    <property type="entry name" value="AMP-dep_synth/lig_dom"/>
</dbReference>
<feature type="region of interest" description="Disordered" evidence="1">
    <location>
        <begin position="362"/>
        <end position="385"/>
    </location>
</feature>
<dbReference type="InterPro" id="IPR025110">
    <property type="entry name" value="AMP-bd_C"/>
</dbReference>
<dbReference type="InterPro" id="IPR042099">
    <property type="entry name" value="ANL_N_sf"/>
</dbReference>
<evidence type="ECO:0000256" key="1">
    <source>
        <dbReference type="SAM" id="MobiDB-lite"/>
    </source>
</evidence>
<proteinExistence type="predicted"/>
<feature type="domain" description="AMP-dependent synthetase/ligase" evidence="2">
    <location>
        <begin position="30"/>
        <end position="418"/>
    </location>
</feature>
<keyword evidence="5" id="KW-1185">Reference proteome</keyword>
<dbReference type="InterPro" id="IPR050237">
    <property type="entry name" value="ATP-dep_AMP-bd_enzyme"/>
</dbReference>
<sequence length="560" mass="60808">MNECPAADLADLAEGLAELRTRTVWQTLVASAERVPDHAALVAAADDGKVRRLTYSTLVERVRALSVGLASIGVRRGDRVVLWLTNTPEWIVSHFACMRLGAATVPVNTFLKPAEISYIITQSGARHVILLDGFRTLCMPAMLTEICPEAATADRPGHLLSAKAPDLRNVVIFHRDGGHHDWAYDLTELETLGRDPKVAQARALADRMERQVLGSDLAMVKYTSGSTGFPKGVMLEQGGIVANAALHSRRVGIDGSDVFFSMMPFFHAGGSIYGLMTMLVNGGTLVFTEAFNAHLGAELIESERATVMFGVLPAEVVRAAIEDGRDLSSVRIAHVPNEDARRALPNVTFMFVPFGLTETYGPASMTAPDDPPDKRRTTGGRPLPGNEVRVVDPATGLDVPPGAVGEAWVRGNVMRGYWNKPEENARVLDADGWLHSEDLVSMDADGYITYAGRLKLMLKVGGENVSVEEVEKVVASHDAVAYCGVVGVPDRRRGEVVRAYVVVRPGHCLDADILHSWLKTRLARFKVPRDIVFLDELPRLANGKLDRVGLAGRAKEEVTA</sequence>
<dbReference type="Gene3D" id="3.40.50.12780">
    <property type="entry name" value="N-terminal domain of ligase-like"/>
    <property type="match status" value="1"/>
</dbReference>
<evidence type="ECO:0000313" key="5">
    <source>
        <dbReference type="Proteomes" id="UP000179769"/>
    </source>
</evidence>
<dbReference type="Proteomes" id="UP000179769">
    <property type="component" value="Unassembled WGS sequence"/>
</dbReference>
<dbReference type="GO" id="GO:0016878">
    <property type="term" value="F:acid-thiol ligase activity"/>
    <property type="evidence" value="ECO:0007669"/>
    <property type="project" value="UniProtKB-ARBA"/>
</dbReference>
<feature type="domain" description="AMP-binding enzyme C-terminal" evidence="3">
    <location>
        <begin position="469"/>
        <end position="544"/>
    </location>
</feature>
<dbReference type="PROSITE" id="PS00455">
    <property type="entry name" value="AMP_BINDING"/>
    <property type="match status" value="1"/>
</dbReference>
<evidence type="ECO:0000259" key="2">
    <source>
        <dbReference type="Pfam" id="PF00501"/>
    </source>
</evidence>
<dbReference type="EMBL" id="MAXA01000276">
    <property type="protein sequence ID" value="OHV19729.1"/>
    <property type="molecule type" value="Genomic_DNA"/>
</dbReference>
<organism evidence="4 5">
    <name type="scientific">Parafrankia soli</name>
    <dbReference type="NCBI Taxonomy" id="2599596"/>
    <lineage>
        <taxon>Bacteria</taxon>
        <taxon>Bacillati</taxon>
        <taxon>Actinomycetota</taxon>
        <taxon>Actinomycetes</taxon>
        <taxon>Frankiales</taxon>
        <taxon>Frankiaceae</taxon>
        <taxon>Parafrankia</taxon>
    </lineage>
</organism>